<organism evidence="2 3">
    <name type="scientific">Litorivicinus lipolyticus</name>
    <dbReference type="NCBI Taxonomy" id="418701"/>
    <lineage>
        <taxon>Bacteria</taxon>
        <taxon>Pseudomonadati</taxon>
        <taxon>Pseudomonadota</taxon>
        <taxon>Gammaproteobacteria</taxon>
        <taxon>Oceanospirillales</taxon>
        <taxon>Litorivicinaceae</taxon>
        <taxon>Litorivicinus</taxon>
    </lineage>
</organism>
<dbReference type="Pfam" id="PF01464">
    <property type="entry name" value="SLT"/>
    <property type="match status" value="1"/>
</dbReference>
<name>A0A5Q2QE45_9GAMM</name>
<dbReference type="AlphaFoldDB" id="A0A5Q2QE45"/>
<dbReference type="InterPro" id="IPR023346">
    <property type="entry name" value="Lysozyme-like_dom_sf"/>
</dbReference>
<protein>
    <submittedName>
        <fullName evidence="2">LysM peptidoglycan-binding domain-containing protein</fullName>
    </submittedName>
</protein>
<dbReference type="EMBL" id="CP045871">
    <property type="protein sequence ID" value="QGG80296.1"/>
    <property type="molecule type" value="Genomic_DNA"/>
</dbReference>
<dbReference type="InterPro" id="IPR018392">
    <property type="entry name" value="LysM"/>
</dbReference>
<evidence type="ECO:0000313" key="3">
    <source>
        <dbReference type="Proteomes" id="UP000388235"/>
    </source>
</evidence>
<accession>A0A5Q2QE45</accession>
<evidence type="ECO:0000259" key="1">
    <source>
        <dbReference type="PROSITE" id="PS51782"/>
    </source>
</evidence>
<dbReference type="GO" id="GO:0008932">
    <property type="term" value="F:lytic endotransglycosylase activity"/>
    <property type="evidence" value="ECO:0007669"/>
    <property type="project" value="TreeGrafter"/>
</dbReference>
<dbReference type="OrthoDB" id="9815002at2"/>
<dbReference type="KEGG" id="llp:GH975_06790"/>
<dbReference type="CDD" id="cd16894">
    <property type="entry name" value="MltD-like"/>
    <property type="match status" value="1"/>
</dbReference>
<dbReference type="Gene3D" id="1.10.530.10">
    <property type="match status" value="1"/>
</dbReference>
<dbReference type="PROSITE" id="PS51782">
    <property type="entry name" value="LYSM"/>
    <property type="match status" value="2"/>
</dbReference>
<proteinExistence type="predicted"/>
<reference evidence="2 3" key="1">
    <citation type="submission" date="2019-11" db="EMBL/GenBank/DDBJ databases">
        <authorList>
            <person name="Khan S.A."/>
            <person name="Jeon C.O."/>
            <person name="Chun B.H."/>
        </authorList>
    </citation>
    <scope>NUCLEOTIDE SEQUENCE [LARGE SCALE GENOMIC DNA]</scope>
    <source>
        <strain evidence="2 3">IMCC 1097</strain>
    </source>
</reference>
<dbReference type="SUPFAM" id="SSF54106">
    <property type="entry name" value="LysM domain"/>
    <property type="match status" value="2"/>
</dbReference>
<keyword evidence="3" id="KW-1185">Reference proteome</keyword>
<feature type="domain" description="LysM" evidence="1">
    <location>
        <begin position="363"/>
        <end position="406"/>
    </location>
</feature>
<dbReference type="Proteomes" id="UP000388235">
    <property type="component" value="Chromosome"/>
</dbReference>
<dbReference type="CDD" id="cd00118">
    <property type="entry name" value="LysM"/>
    <property type="match status" value="2"/>
</dbReference>
<dbReference type="SMART" id="SM00257">
    <property type="entry name" value="LysM"/>
    <property type="match status" value="2"/>
</dbReference>
<dbReference type="PANTHER" id="PTHR33734">
    <property type="entry name" value="LYSM DOMAIN-CONTAINING GPI-ANCHORED PROTEIN 2"/>
    <property type="match status" value="1"/>
</dbReference>
<dbReference type="Pfam" id="PF01476">
    <property type="entry name" value="LysM"/>
    <property type="match status" value="2"/>
</dbReference>
<dbReference type="PANTHER" id="PTHR33734:SF22">
    <property type="entry name" value="MEMBRANE-BOUND LYTIC MUREIN TRANSGLYCOSYLASE D"/>
    <property type="match status" value="1"/>
</dbReference>
<dbReference type="InterPro" id="IPR036779">
    <property type="entry name" value="LysM_dom_sf"/>
</dbReference>
<dbReference type="SUPFAM" id="SSF53955">
    <property type="entry name" value="Lysozyme-like"/>
    <property type="match status" value="1"/>
</dbReference>
<dbReference type="InterPro" id="IPR008258">
    <property type="entry name" value="Transglycosylase_SLT_dom_1"/>
</dbReference>
<sequence>MNFLPWSVVITTALLAGCQLNPTRTDNDDSTTLADLLDSSDTLDLPDPQGFYDPFSDPRFAIPAPRITATTAPVPADEPAPSDTPTPAASVWSDLVTRYQLGPLPANIDVQGQWRSAGRNPQLLTDFLGRGRLWMYHIALDIERRGMPGELALLPYVESGFKLTARSYRGAAGPWQLMPATATGLGLTRDRSCDERLDVIRSTDAALDYLETLVARFDGDWLLAIAAYNSGPGRVSKAIKANRSRGLATDFWSLRLPAETRKYIPRLLALAEIVKNPGAFDVTLPALPPRHTFETIELTRAVDLELLARWSDSSVETIRLLNPCFRAYSTPDRVANVVVPLGTADNILSQLASTPADQLATVSDYLVRSGDTLSAIAVRFDTSVADLRNRNGLTSNRIRIGQRLVVGAPAPSAVTGYVVRPGDSLWSIARAYGTTVSALQAINNVGRYLKVGQSISLPAVN</sequence>
<evidence type="ECO:0000313" key="2">
    <source>
        <dbReference type="EMBL" id="QGG80296.1"/>
    </source>
</evidence>
<dbReference type="RefSeq" id="WP_153713800.1">
    <property type="nucleotide sequence ID" value="NZ_CP045871.1"/>
</dbReference>
<dbReference type="Gene3D" id="3.10.350.10">
    <property type="entry name" value="LysM domain"/>
    <property type="match status" value="2"/>
</dbReference>
<feature type="domain" description="LysM" evidence="1">
    <location>
        <begin position="415"/>
        <end position="459"/>
    </location>
</feature>
<gene>
    <name evidence="2" type="ORF">GH975_06790</name>
</gene>